<dbReference type="InterPro" id="IPR025833">
    <property type="entry name" value="GDYXXLXY"/>
</dbReference>
<reference evidence="2 3" key="1">
    <citation type="journal article" date="2015" name="Genome Announc.">
        <title>Draft Genome Sequence of Filamentous Marine Cyanobacterium Lyngbya confervoides Strain BDU141951.</title>
        <authorList>
            <person name="Chandrababunaidu M.M."/>
            <person name="Sen D."/>
            <person name="Tripathy S."/>
        </authorList>
    </citation>
    <scope>NUCLEOTIDE SEQUENCE [LARGE SCALE GENOMIC DNA]</scope>
    <source>
        <strain evidence="2 3">BDU141951</strain>
    </source>
</reference>
<organism evidence="2 3">
    <name type="scientific">Lyngbya confervoides BDU141951</name>
    <dbReference type="NCBI Taxonomy" id="1574623"/>
    <lineage>
        <taxon>Bacteria</taxon>
        <taxon>Bacillati</taxon>
        <taxon>Cyanobacteriota</taxon>
        <taxon>Cyanophyceae</taxon>
        <taxon>Oscillatoriophycideae</taxon>
        <taxon>Oscillatoriales</taxon>
        <taxon>Microcoleaceae</taxon>
        <taxon>Lyngbya</taxon>
    </lineage>
</organism>
<proteinExistence type="predicted"/>
<accession>A0ABD4SYU4</accession>
<dbReference type="AlphaFoldDB" id="A0ABD4SYU4"/>
<dbReference type="EMBL" id="JTHE03000008">
    <property type="protein sequence ID" value="MCM1981449.1"/>
    <property type="molecule type" value="Genomic_DNA"/>
</dbReference>
<feature type="compositionally biased region" description="Basic and acidic residues" evidence="1">
    <location>
        <begin position="1"/>
        <end position="10"/>
    </location>
</feature>
<keyword evidence="3" id="KW-1185">Reference proteome</keyword>
<evidence type="ECO:0000313" key="2">
    <source>
        <dbReference type="EMBL" id="MCM1981449.1"/>
    </source>
</evidence>
<name>A0ABD4SYU4_9CYAN</name>
<sequence>MQDSHLDPRLDPNLNPDLDPDLDPDSGATSTDSADLINPSQAKTQLPAIAPDIHAKSADQPLPMGSWRFWLPMLMQAALIIAVPTQSAITYATGTTVTLKTVPVDPYDFLRGYSQTLRYEISNPEVLANLPGGPEIFQEGYQPTSVYVILEAPALSSEPPVAWQPKRVSRDRPASLPANQIALRGYSEGWQVVYGLETYYMPEDQRQSINQQISQVQRSSDTAFVVEIKVDDRGKSVPVSLWVSDRQYRF</sequence>
<feature type="compositionally biased region" description="Polar residues" evidence="1">
    <location>
        <begin position="27"/>
        <end position="38"/>
    </location>
</feature>
<dbReference type="Pfam" id="PF14345">
    <property type="entry name" value="GDYXXLXY"/>
    <property type="match status" value="1"/>
</dbReference>
<protein>
    <submittedName>
        <fullName evidence="2">GDYXXLXY domain-containing protein</fullName>
    </submittedName>
</protein>
<gene>
    <name evidence="2" type="ORF">QQ91_0001205</name>
</gene>
<feature type="region of interest" description="Disordered" evidence="1">
    <location>
        <begin position="1"/>
        <end position="38"/>
    </location>
</feature>
<evidence type="ECO:0000256" key="1">
    <source>
        <dbReference type="SAM" id="MobiDB-lite"/>
    </source>
</evidence>
<dbReference type="Proteomes" id="UP000031561">
    <property type="component" value="Unassembled WGS sequence"/>
</dbReference>
<comment type="caution">
    <text evidence="2">The sequence shown here is derived from an EMBL/GenBank/DDBJ whole genome shotgun (WGS) entry which is preliminary data.</text>
</comment>
<dbReference type="RefSeq" id="WP_236096251.1">
    <property type="nucleotide sequence ID" value="NZ_JTHE03000008.1"/>
</dbReference>
<evidence type="ECO:0000313" key="3">
    <source>
        <dbReference type="Proteomes" id="UP000031561"/>
    </source>
</evidence>